<evidence type="ECO:0000256" key="2">
    <source>
        <dbReference type="ARBA" id="ARBA00023239"/>
    </source>
</evidence>
<accession>A0A934NGL2</accession>
<protein>
    <submittedName>
        <fullName evidence="4">Enoyl-CoA hydratase/isomerase family protein</fullName>
    </submittedName>
</protein>
<dbReference type="Gene3D" id="1.10.12.10">
    <property type="entry name" value="Lyase 2-enoyl-coa Hydratase, Chain A, domain 2"/>
    <property type="match status" value="1"/>
</dbReference>
<dbReference type="InterPro" id="IPR029045">
    <property type="entry name" value="ClpP/crotonase-like_dom_sf"/>
</dbReference>
<evidence type="ECO:0000313" key="5">
    <source>
        <dbReference type="Proteomes" id="UP000614410"/>
    </source>
</evidence>
<proteinExistence type="inferred from homology"/>
<dbReference type="InterPro" id="IPR014748">
    <property type="entry name" value="Enoyl-CoA_hydra_C"/>
</dbReference>
<dbReference type="PANTHER" id="PTHR11941">
    <property type="entry name" value="ENOYL-COA HYDRATASE-RELATED"/>
    <property type="match status" value="1"/>
</dbReference>
<gene>
    <name evidence="4" type="ORF">JF887_08270</name>
</gene>
<evidence type="ECO:0000256" key="3">
    <source>
        <dbReference type="RuleBase" id="RU003707"/>
    </source>
</evidence>
<evidence type="ECO:0000256" key="1">
    <source>
        <dbReference type="ARBA" id="ARBA00005254"/>
    </source>
</evidence>
<reference evidence="4 5" key="1">
    <citation type="submission" date="2020-10" db="EMBL/GenBank/DDBJ databases">
        <title>Ca. Dormibacterota MAGs.</title>
        <authorList>
            <person name="Montgomery K."/>
        </authorList>
    </citation>
    <scope>NUCLEOTIDE SEQUENCE [LARGE SCALE GENOMIC DNA]</scope>
    <source>
        <strain evidence="4">Mitchell_Peninsula_5</strain>
    </source>
</reference>
<comment type="caution">
    <text evidence="4">The sequence shown here is derived from an EMBL/GenBank/DDBJ whole genome shotgun (WGS) entry which is preliminary data.</text>
</comment>
<organism evidence="4 5">
    <name type="scientific">Candidatus Amunia macphersoniae</name>
    <dbReference type="NCBI Taxonomy" id="3127014"/>
    <lineage>
        <taxon>Bacteria</taxon>
        <taxon>Bacillati</taxon>
        <taxon>Candidatus Dormiibacterota</taxon>
        <taxon>Candidatus Dormibacteria</taxon>
        <taxon>Candidatus Aeolococcales</taxon>
        <taxon>Candidatus Aeolococcaceae</taxon>
        <taxon>Candidatus Amunia</taxon>
    </lineage>
</organism>
<dbReference type="Gene3D" id="3.90.226.10">
    <property type="entry name" value="2-enoyl-CoA Hydratase, Chain A, domain 1"/>
    <property type="match status" value="1"/>
</dbReference>
<dbReference type="Proteomes" id="UP000614410">
    <property type="component" value="Unassembled WGS sequence"/>
</dbReference>
<dbReference type="GO" id="GO:0006635">
    <property type="term" value="P:fatty acid beta-oxidation"/>
    <property type="evidence" value="ECO:0007669"/>
    <property type="project" value="TreeGrafter"/>
</dbReference>
<dbReference type="AlphaFoldDB" id="A0A934NGL2"/>
<comment type="similarity">
    <text evidence="1 3">Belongs to the enoyl-CoA hydratase/isomerase family.</text>
</comment>
<dbReference type="PANTHER" id="PTHR11941:SF54">
    <property type="entry name" value="ENOYL-COA HYDRATASE, MITOCHONDRIAL"/>
    <property type="match status" value="1"/>
</dbReference>
<dbReference type="EMBL" id="JAEKNN010000041">
    <property type="protein sequence ID" value="MBJ7609411.1"/>
    <property type="molecule type" value="Genomic_DNA"/>
</dbReference>
<evidence type="ECO:0000313" key="4">
    <source>
        <dbReference type="EMBL" id="MBJ7609411.1"/>
    </source>
</evidence>
<dbReference type="CDD" id="cd06558">
    <property type="entry name" value="crotonase-like"/>
    <property type="match status" value="1"/>
</dbReference>
<dbReference type="InterPro" id="IPR018376">
    <property type="entry name" value="Enoyl-CoA_hyd/isom_CS"/>
</dbReference>
<dbReference type="PROSITE" id="PS00166">
    <property type="entry name" value="ENOYL_COA_HYDRATASE"/>
    <property type="match status" value="1"/>
</dbReference>
<sequence length="261" mass="28080">MDLIDVLYEADADGVATITLNRPERRNPLGPQMLRDLTSALLAAREDQGVRAVVLTGAGDKAFCAGADLASFAAEAGEVDRHAGRGLFVELFLTCEKLGKPLIGCINGHALAGGFGLALSCDLLVASEQATFGTPEIKVGVWPMMIMSIVARNLGRKRALELFMTGRPISAATAHQWGVVNRLAPPAQVREQAHALAAEIATWSPLIMRLGRDAFYATDSLDSESALRYLQAQLTVVSMSEDFREGVTAFLEKRPPSFRGR</sequence>
<name>A0A934NGL2_9BACT</name>
<dbReference type="InterPro" id="IPR001753">
    <property type="entry name" value="Enoyl-CoA_hydra/iso"/>
</dbReference>
<dbReference type="Pfam" id="PF00378">
    <property type="entry name" value="ECH_1"/>
    <property type="match status" value="1"/>
</dbReference>
<keyword evidence="2" id="KW-0456">Lyase</keyword>
<dbReference type="GO" id="GO:0016829">
    <property type="term" value="F:lyase activity"/>
    <property type="evidence" value="ECO:0007669"/>
    <property type="project" value="UniProtKB-KW"/>
</dbReference>
<dbReference type="SUPFAM" id="SSF52096">
    <property type="entry name" value="ClpP/crotonase"/>
    <property type="match status" value="1"/>
</dbReference>